<dbReference type="Proteomes" id="UP000515123">
    <property type="component" value="Linkage group 13"/>
</dbReference>
<reference evidence="3" key="2">
    <citation type="submission" date="2025-08" db="UniProtKB">
        <authorList>
            <consortium name="RefSeq"/>
        </authorList>
    </citation>
    <scope>IDENTIFICATION</scope>
    <source>
        <tissue evidence="3">Leaf</tissue>
    </source>
</reference>
<feature type="compositionally biased region" description="Gly residues" evidence="1">
    <location>
        <begin position="109"/>
        <end position="123"/>
    </location>
</feature>
<dbReference type="AlphaFoldDB" id="A0A6P5G061"/>
<feature type="region of interest" description="Disordered" evidence="1">
    <location>
        <begin position="50"/>
        <end position="136"/>
    </location>
</feature>
<dbReference type="RefSeq" id="XP_020101739.1">
    <property type="nucleotide sequence ID" value="XM_020246150.1"/>
</dbReference>
<keyword evidence="2" id="KW-1185">Reference proteome</keyword>
<protein>
    <submittedName>
        <fullName evidence="3">Uncharacterized protein LOC109719453 isoform X1</fullName>
    </submittedName>
</protein>
<name>A0A6P5G061_ANACO</name>
<evidence type="ECO:0000256" key="1">
    <source>
        <dbReference type="SAM" id="MobiDB-lite"/>
    </source>
</evidence>
<evidence type="ECO:0000313" key="3">
    <source>
        <dbReference type="RefSeq" id="XP_020101739.1"/>
    </source>
</evidence>
<proteinExistence type="predicted"/>
<gene>
    <name evidence="3" type="primary">LOC109719453</name>
</gene>
<dbReference type="GeneID" id="109719453"/>
<feature type="compositionally biased region" description="Basic and acidic residues" evidence="1">
    <location>
        <begin position="61"/>
        <end position="70"/>
    </location>
</feature>
<reference evidence="2" key="1">
    <citation type="journal article" date="2015" name="Nat. Genet.">
        <title>The pineapple genome and the evolution of CAM photosynthesis.</title>
        <authorList>
            <person name="Ming R."/>
            <person name="VanBuren R."/>
            <person name="Wai C.M."/>
            <person name="Tang H."/>
            <person name="Schatz M.C."/>
            <person name="Bowers J.E."/>
            <person name="Lyons E."/>
            <person name="Wang M.L."/>
            <person name="Chen J."/>
            <person name="Biggers E."/>
            <person name="Zhang J."/>
            <person name="Huang L."/>
            <person name="Zhang L."/>
            <person name="Miao W."/>
            <person name="Zhang J."/>
            <person name="Ye Z."/>
            <person name="Miao C."/>
            <person name="Lin Z."/>
            <person name="Wang H."/>
            <person name="Zhou H."/>
            <person name="Yim W.C."/>
            <person name="Priest H.D."/>
            <person name="Zheng C."/>
            <person name="Woodhouse M."/>
            <person name="Edger P.P."/>
            <person name="Guyot R."/>
            <person name="Guo H.B."/>
            <person name="Guo H."/>
            <person name="Zheng G."/>
            <person name="Singh R."/>
            <person name="Sharma A."/>
            <person name="Min X."/>
            <person name="Zheng Y."/>
            <person name="Lee H."/>
            <person name="Gurtowski J."/>
            <person name="Sedlazeck F.J."/>
            <person name="Harkess A."/>
            <person name="McKain M.R."/>
            <person name="Liao Z."/>
            <person name="Fang J."/>
            <person name="Liu J."/>
            <person name="Zhang X."/>
            <person name="Zhang Q."/>
            <person name="Hu W."/>
            <person name="Qin Y."/>
            <person name="Wang K."/>
            <person name="Chen L.Y."/>
            <person name="Shirley N."/>
            <person name="Lin Y.R."/>
            <person name="Liu L.Y."/>
            <person name="Hernandez A.G."/>
            <person name="Wright C.L."/>
            <person name="Bulone V."/>
            <person name="Tuskan G.A."/>
            <person name="Heath K."/>
            <person name="Zee F."/>
            <person name="Moore P.H."/>
            <person name="Sunkar R."/>
            <person name="Leebens-Mack J.H."/>
            <person name="Mockler T."/>
            <person name="Bennetzen J.L."/>
            <person name="Freeling M."/>
            <person name="Sankoff D."/>
            <person name="Paterson A.H."/>
            <person name="Zhu X."/>
            <person name="Yang X."/>
            <person name="Smith J.A."/>
            <person name="Cushman J.C."/>
            <person name="Paull R.E."/>
            <person name="Yu Q."/>
        </authorList>
    </citation>
    <scope>NUCLEOTIDE SEQUENCE [LARGE SCALE GENOMIC DNA]</scope>
    <source>
        <strain evidence="2">cv. F153</strain>
    </source>
</reference>
<feature type="compositionally biased region" description="Basic residues" evidence="1">
    <location>
        <begin position="78"/>
        <end position="90"/>
    </location>
</feature>
<evidence type="ECO:0000313" key="2">
    <source>
        <dbReference type="Proteomes" id="UP000515123"/>
    </source>
</evidence>
<organism evidence="2 3">
    <name type="scientific">Ananas comosus</name>
    <name type="common">Pineapple</name>
    <name type="synonym">Ananas ananas</name>
    <dbReference type="NCBI Taxonomy" id="4615"/>
    <lineage>
        <taxon>Eukaryota</taxon>
        <taxon>Viridiplantae</taxon>
        <taxon>Streptophyta</taxon>
        <taxon>Embryophyta</taxon>
        <taxon>Tracheophyta</taxon>
        <taxon>Spermatophyta</taxon>
        <taxon>Magnoliopsida</taxon>
        <taxon>Liliopsida</taxon>
        <taxon>Poales</taxon>
        <taxon>Bromeliaceae</taxon>
        <taxon>Bromelioideae</taxon>
        <taxon>Ananas</taxon>
    </lineage>
</organism>
<sequence>MKMLALCGLRFHLREADRVEASRLQSRGPAVWSRIRSRGCAGVRWRCGLLAPGPGQGSEGGEARRERREMGSSLRPSCSRRRPRRQRRRAMATTRAAVEEDDESDERGGVGGGGVGGGGGLGGDEARWRRSSRPVVATKLGKKERIILGISIIR</sequence>
<accession>A0A6P5G061</accession>